<reference evidence="2" key="1">
    <citation type="submission" date="2013-12" db="EMBL/GenBank/DDBJ databases">
        <authorList>
            <person name="Omoto C.K."/>
            <person name="Sibley D."/>
            <person name="Venepally P."/>
            <person name="Hadjithomas M."/>
            <person name="Karamycheva S."/>
            <person name="Brunk B."/>
            <person name="Roos D."/>
            <person name="Caler E."/>
            <person name="Lorenzi H."/>
        </authorList>
    </citation>
    <scope>NUCLEOTIDE SEQUENCE</scope>
</reference>
<evidence type="ECO:0000313" key="3">
    <source>
        <dbReference type="Proteomes" id="UP000019763"/>
    </source>
</evidence>
<dbReference type="RefSeq" id="XP_011130775.1">
    <property type="nucleotide sequence ID" value="XM_011132473.1"/>
</dbReference>
<gene>
    <name evidence="2" type="ORF">GNI_089150</name>
</gene>
<accession>A0A023B5Z2</accession>
<dbReference type="VEuPathDB" id="CryptoDB:GNI_089150"/>
<sequence length="393" mass="43510">MKALISVRLDDGGAGIVLVSGVCRSDFECMTDTEDGNILHQSLAKGPPEWKSGSGKSRTSSVPKGCIDNEEENLTSLWRKPWFVTSIGAAAGATALSGFLSWWCPVGAEAAPTADGSAIKSYSSASEIRRYYQTLSTNCDKGSSVFDWIMKCMPDPLPRPEPSIDDINSLISGHELATLRLPWVASNKMRHGGKMEASMRNATVDGWKEFDWSFCDKPGGRILCTDHTDHYYGAPFKFDFPTVWEAVVHIADPTQCSFQYHSSDEQKRLAAIRRGVAGGKWAGIDVDNASEDMLYQLGLKVLSLSTVTGSVTENCIEARVGHYKFDEEGPCYTTEFGVSVRDMALYNTAMTRGYDASQIDWQCSLFEDEEDAKQKLEEFWRTEVTGWMPEERG</sequence>
<dbReference type="EMBL" id="AFNH02000668">
    <property type="protein sequence ID" value="EZG61415.1"/>
    <property type="molecule type" value="Genomic_DNA"/>
</dbReference>
<keyword evidence="3" id="KW-1185">Reference proteome</keyword>
<comment type="caution">
    <text evidence="2">The sequence shown here is derived from an EMBL/GenBank/DDBJ whole genome shotgun (WGS) entry which is preliminary data.</text>
</comment>
<protein>
    <submittedName>
        <fullName evidence="2">Uncharacterized protein</fullName>
    </submittedName>
</protein>
<dbReference type="AlphaFoldDB" id="A0A023B5Z2"/>
<organism evidence="2 3">
    <name type="scientific">Gregarina niphandrodes</name>
    <name type="common">Septate eugregarine</name>
    <dbReference type="NCBI Taxonomy" id="110365"/>
    <lineage>
        <taxon>Eukaryota</taxon>
        <taxon>Sar</taxon>
        <taxon>Alveolata</taxon>
        <taxon>Apicomplexa</taxon>
        <taxon>Conoidasida</taxon>
        <taxon>Gregarinasina</taxon>
        <taxon>Eugregarinorida</taxon>
        <taxon>Gregarinidae</taxon>
        <taxon>Gregarina</taxon>
    </lineage>
</organism>
<name>A0A023B5Z2_GRENI</name>
<dbReference type="Proteomes" id="UP000019763">
    <property type="component" value="Unassembled WGS sequence"/>
</dbReference>
<proteinExistence type="predicted"/>
<evidence type="ECO:0000256" key="1">
    <source>
        <dbReference type="SAM" id="MobiDB-lite"/>
    </source>
</evidence>
<evidence type="ECO:0000313" key="2">
    <source>
        <dbReference type="EMBL" id="EZG61415.1"/>
    </source>
</evidence>
<feature type="region of interest" description="Disordered" evidence="1">
    <location>
        <begin position="43"/>
        <end position="65"/>
    </location>
</feature>
<dbReference type="GeneID" id="22913188"/>